<evidence type="ECO:0000313" key="2">
    <source>
        <dbReference type="EMBL" id="GAA0165704.1"/>
    </source>
</evidence>
<accession>A0AAV3QNT9</accession>
<organism evidence="2 3">
    <name type="scientific">Lithospermum erythrorhizon</name>
    <name type="common">Purple gromwell</name>
    <name type="synonym">Lithospermum officinale var. erythrorhizon</name>
    <dbReference type="NCBI Taxonomy" id="34254"/>
    <lineage>
        <taxon>Eukaryota</taxon>
        <taxon>Viridiplantae</taxon>
        <taxon>Streptophyta</taxon>
        <taxon>Embryophyta</taxon>
        <taxon>Tracheophyta</taxon>
        <taxon>Spermatophyta</taxon>
        <taxon>Magnoliopsida</taxon>
        <taxon>eudicotyledons</taxon>
        <taxon>Gunneridae</taxon>
        <taxon>Pentapetalae</taxon>
        <taxon>asterids</taxon>
        <taxon>lamiids</taxon>
        <taxon>Boraginales</taxon>
        <taxon>Boraginaceae</taxon>
        <taxon>Boraginoideae</taxon>
        <taxon>Lithospermeae</taxon>
        <taxon>Lithospermum</taxon>
    </lineage>
</organism>
<gene>
    <name evidence="2" type="ORF">LIER_40045</name>
</gene>
<evidence type="ECO:0000256" key="1">
    <source>
        <dbReference type="SAM" id="MobiDB-lite"/>
    </source>
</evidence>
<dbReference type="AlphaFoldDB" id="A0AAV3QNT9"/>
<dbReference type="Proteomes" id="UP001454036">
    <property type="component" value="Unassembled WGS sequence"/>
</dbReference>
<reference evidence="2 3" key="1">
    <citation type="submission" date="2024-01" db="EMBL/GenBank/DDBJ databases">
        <title>The complete chloroplast genome sequence of Lithospermum erythrorhizon: insights into the phylogenetic relationship among Boraginaceae species and the maternal lineages of purple gromwells.</title>
        <authorList>
            <person name="Okada T."/>
            <person name="Watanabe K."/>
        </authorList>
    </citation>
    <scope>NUCLEOTIDE SEQUENCE [LARGE SCALE GENOMIC DNA]</scope>
</reference>
<protein>
    <submittedName>
        <fullName evidence="2">Uncharacterized protein</fullName>
    </submittedName>
</protein>
<comment type="caution">
    <text evidence="2">The sequence shown here is derived from an EMBL/GenBank/DDBJ whole genome shotgun (WGS) entry which is preliminary data.</text>
</comment>
<feature type="compositionally biased region" description="Low complexity" evidence="1">
    <location>
        <begin position="15"/>
        <end position="27"/>
    </location>
</feature>
<sequence>MPNSSYSRAEGQGYNSNAESPSSPPFSSSFEALVGSNHFDPIPVVALNVRKFSSLTPILRCPTQPREESLDFARCRSELSSRTWSGLGFASIFSQRW</sequence>
<feature type="region of interest" description="Disordered" evidence="1">
    <location>
        <begin position="1"/>
        <end position="27"/>
    </location>
</feature>
<evidence type="ECO:0000313" key="3">
    <source>
        <dbReference type="Proteomes" id="UP001454036"/>
    </source>
</evidence>
<name>A0AAV3QNT9_LITER</name>
<keyword evidence="3" id="KW-1185">Reference proteome</keyword>
<dbReference type="EMBL" id="BAABME010022392">
    <property type="protein sequence ID" value="GAA0165704.1"/>
    <property type="molecule type" value="Genomic_DNA"/>
</dbReference>
<proteinExistence type="predicted"/>